<feature type="transmembrane region" description="Helical" evidence="9">
    <location>
        <begin position="266"/>
        <end position="286"/>
    </location>
</feature>
<evidence type="ECO:0000256" key="4">
    <source>
        <dbReference type="ARBA" id="ARBA00022692"/>
    </source>
</evidence>
<dbReference type="EMBL" id="MPJC01000029">
    <property type="protein sequence ID" value="OKA17587.1"/>
    <property type="molecule type" value="Genomic_DNA"/>
</dbReference>
<keyword evidence="4 9" id="KW-0812">Transmembrane</keyword>
<keyword evidence="3" id="KW-1003">Cell membrane</keyword>
<keyword evidence="2" id="KW-0813">Transport</keyword>
<dbReference type="PANTHER" id="PTHR11795:SF445">
    <property type="entry name" value="AMINO ACID ABC TRANSPORTER PERMEASE PROTEIN"/>
    <property type="match status" value="1"/>
</dbReference>
<dbReference type="PANTHER" id="PTHR11795">
    <property type="entry name" value="BRANCHED-CHAIN AMINO ACID TRANSPORT SYSTEM PERMEASE PROTEIN LIVH"/>
    <property type="match status" value="1"/>
</dbReference>
<dbReference type="InterPro" id="IPR052157">
    <property type="entry name" value="BCAA_transport_permease"/>
</dbReference>
<name>A0ABX3E473_9PSED</name>
<feature type="transmembrane region" description="Helical" evidence="9">
    <location>
        <begin position="12"/>
        <end position="35"/>
    </location>
</feature>
<feature type="transmembrane region" description="Helical" evidence="9">
    <location>
        <begin position="214"/>
        <end position="235"/>
    </location>
</feature>
<proteinExistence type="inferred from homology"/>
<evidence type="ECO:0000313" key="10">
    <source>
        <dbReference type="EMBL" id="OKA17587.1"/>
    </source>
</evidence>
<evidence type="ECO:0000256" key="5">
    <source>
        <dbReference type="ARBA" id="ARBA00022970"/>
    </source>
</evidence>
<feature type="transmembrane region" description="Helical" evidence="9">
    <location>
        <begin position="96"/>
        <end position="116"/>
    </location>
</feature>
<dbReference type="RefSeq" id="WP_060692102.1">
    <property type="nucleotide sequence ID" value="NZ_CP012676.1"/>
</dbReference>
<feature type="transmembrane region" description="Helical" evidence="9">
    <location>
        <begin position="189"/>
        <end position="208"/>
    </location>
</feature>
<feature type="transmembrane region" description="Helical" evidence="9">
    <location>
        <begin position="136"/>
        <end position="160"/>
    </location>
</feature>
<sequence length="291" mass="30637">MDIFLQLVLNGLLLGGTLAIISIGLTLIFGIVRVVNFAHGEFLMIGLYAVYFMNAKFGIHPYVAIIPATIVLFAAGAAMQRFIIEPLLSAEGHIQIFATVGVSIALMNAALLMFGADVRTVQDVSFGTGSVTLGPFRASSGQLITFAASLVMVAGLHWFLHSTFLGRAVRATAQHRDAAQLMGVDVKKIYIFAFGLGCACLGVASGLIAPQYPVFPTVGTFFVLTAFVIVVLGGLGSLSGALMGSMVIGVVDSLAGYYIAPDLKEVVYFSIFLAILVFRPTGLFGAGRGSE</sequence>
<evidence type="ECO:0000256" key="2">
    <source>
        <dbReference type="ARBA" id="ARBA00022448"/>
    </source>
</evidence>
<evidence type="ECO:0000256" key="8">
    <source>
        <dbReference type="ARBA" id="ARBA00037998"/>
    </source>
</evidence>
<feature type="transmembrane region" description="Helical" evidence="9">
    <location>
        <begin position="242"/>
        <end position="260"/>
    </location>
</feature>
<organism evidence="10 11">
    <name type="scientific">Pseudomonas versuta</name>
    <dbReference type="NCBI Taxonomy" id="1788301"/>
    <lineage>
        <taxon>Bacteria</taxon>
        <taxon>Pseudomonadati</taxon>
        <taxon>Pseudomonadota</taxon>
        <taxon>Gammaproteobacteria</taxon>
        <taxon>Pseudomonadales</taxon>
        <taxon>Pseudomonadaceae</taxon>
        <taxon>Pseudomonas</taxon>
    </lineage>
</organism>
<comment type="caution">
    <text evidence="10">The sequence shown here is derived from an EMBL/GenBank/DDBJ whole genome shotgun (WGS) entry which is preliminary data.</text>
</comment>
<protein>
    <submittedName>
        <fullName evidence="10">Branched-chain amino acid ABC transporter permease</fullName>
    </submittedName>
</protein>
<reference evidence="10 11" key="1">
    <citation type="submission" date="2016-11" db="EMBL/GenBank/DDBJ databases">
        <title>Draft genome of Pseudomonas versuta A4R1.5.</title>
        <authorList>
            <person name="See-Too W.-S."/>
        </authorList>
    </citation>
    <scope>NUCLEOTIDE SEQUENCE [LARGE SCALE GENOMIC DNA]</scope>
    <source>
        <strain evidence="10 11">A4R1.5</strain>
    </source>
</reference>
<gene>
    <name evidence="10" type="ORF">BOH73_22240</name>
</gene>
<keyword evidence="11" id="KW-1185">Reference proteome</keyword>
<keyword evidence="6 9" id="KW-1133">Transmembrane helix</keyword>
<comment type="subcellular location">
    <subcellularLocation>
        <location evidence="1">Cell inner membrane</location>
        <topology evidence="1">Multi-pass membrane protein</topology>
    </subcellularLocation>
</comment>
<comment type="similarity">
    <text evidence="8">Belongs to the binding-protein-dependent transport system permease family. LivHM subfamily.</text>
</comment>
<keyword evidence="7 9" id="KW-0472">Membrane</keyword>
<evidence type="ECO:0000256" key="7">
    <source>
        <dbReference type="ARBA" id="ARBA00023136"/>
    </source>
</evidence>
<evidence type="ECO:0000256" key="6">
    <source>
        <dbReference type="ARBA" id="ARBA00022989"/>
    </source>
</evidence>
<evidence type="ECO:0000256" key="1">
    <source>
        <dbReference type="ARBA" id="ARBA00004429"/>
    </source>
</evidence>
<evidence type="ECO:0000256" key="9">
    <source>
        <dbReference type="SAM" id="Phobius"/>
    </source>
</evidence>
<feature type="transmembrane region" description="Helical" evidence="9">
    <location>
        <begin position="65"/>
        <end position="84"/>
    </location>
</feature>
<dbReference type="InterPro" id="IPR001851">
    <property type="entry name" value="ABC_transp_permease"/>
</dbReference>
<evidence type="ECO:0000256" key="3">
    <source>
        <dbReference type="ARBA" id="ARBA00022475"/>
    </source>
</evidence>
<dbReference type="CDD" id="cd06582">
    <property type="entry name" value="TM_PBP1_LivH_like"/>
    <property type="match status" value="1"/>
</dbReference>
<evidence type="ECO:0000313" key="11">
    <source>
        <dbReference type="Proteomes" id="UP000186677"/>
    </source>
</evidence>
<accession>A0ABX3E473</accession>
<keyword evidence="5" id="KW-0029">Amino-acid transport</keyword>
<dbReference type="Pfam" id="PF02653">
    <property type="entry name" value="BPD_transp_2"/>
    <property type="match status" value="1"/>
</dbReference>
<dbReference type="Proteomes" id="UP000186677">
    <property type="component" value="Unassembled WGS sequence"/>
</dbReference>